<sequence length="356" mass="41421">MRSEQQSKNAIMKALNETGKKLFNKDGGSRIHLLRIVHTSDSVSFRYPDVFHLCFRNRGNGSIIQPKDEVSKEVITKISYIQLKFSHASIYFKSPIRHSFMKFNPEMIFSSYLDEDSQLLMTVDQYGIEFRRRWSMEDKHQVFLTSCLEHPLFWVPNKVDSEHKANMVALQHVLCFSYGPEYGKWLAKWRKQTEKEQQTTIYWKYGSTESQGDVSEQLCDYLTSLMKIKSFDICFRNINLFLWKLAPNLNMICFIFFNVSAEDLTFVLENVSCKHLRLNAETSLRKYGKPIKFEKISTSITTWLLKMVHPPVQDEQDKDSPVISTKTVARDNSFSNGNVPSEQSCAPVYAFSGFVR</sequence>
<gene>
    <name evidence="1" type="ORF">CAEBREN_03877</name>
</gene>
<protein>
    <submittedName>
        <fullName evidence="1">Uncharacterized protein</fullName>
    </submittedName>
</protein>
<keyword evidence="2" id="KW-1185">Reference proteome</keyword>
<organism evidence="2">
    <name type="scientific">Caenorhabditis brenneri</name>
    <name type="common">Nematode worm</name>
    <dbReference type="NCBI Taxonomy" id="135651"/>
    <lineage>
        <taxon>Eukaryota</taxon>
        <taxon>Metazoa</taxon>
        <taxon>Ecdysozoa</taxon>
        <taxon>Nematoda</taxon>
        <taxon>Chromadorea</taxon>
        <taxon>Rhabditida</taxon>
        <taxon>Rhabditina</taxon>
        <taxon>Rhabditomorpha</taxon>
        <taxon>Rhabditoidea</taxon>
        <taxon>Rhabditidae</taxon>
        <taxon>Peloderinae</taxon>
        <taxon>Caenorhabditis</taxon>
    </lineage>
</organism>
<dbReference type="Proteomes" id="UP000008068">
    <property type="component" value="Unassembled WGS sequence"/>
</dbReference>
<dbReference type="HOGENOM" id="CLU_778988_0_0_1"/>
<name>G0N7G3_CAEBE</name>
<evidence type="ECO:0000313" key="1">
    <source>
        <dbReference type="EMBL" id="EGT54740.1"/>
    </source>
</evidence>
<accession>G0N7G3</accession>
<dbReference type="InParanoid" id="G0N7G3"/>
<dbReference type="AlphaFoldDB" id="G0N7G3"/>
<proteinExistence type="predicted"/>
<evidence type="ECO:0000313" key="2">
    <source>
        <dbReference type="Proteomes" id="UP000008068"/>
    </source>
</evidence>
<reference evidence="2" key="1">
    <citation type="submission" date="2011-07" db="EMBL/GenBank/DDBJ databases">
        <authorList>
            <consortium name="Caenorhabditis brenneri Sequencing and Analysis Consortium"/>
            <person name="Wilson R.K."/>
        </authorList>
    </citation>
    <scope>NUCLEOTIDE SEQUENCE [LARGE SCALE GENOMIC DNA]</scope>
    <source>
        <strain evidence="2">PB2801</strain>
    </source>
</reference>
<dbReference type="EMBL" id="GL379847">
    <property type="protein sequence ID" value="EGT54740.1"/>
    <property type="molecule type" value="Genomic_DNA"/>
</dbReference>